<sequence length="73" mass="8727">MYECTQHEELKSKFAEAYYKGVNEPLSKEEDEQLRTEFRELEDSLMGAMPEKEFQEFYQLVHNAAWGNSCWEP</sequence>
<organism evidence="1 2">
    <name type="scientific">Pseudomonas phage phiPMW</name>
    <dbReference type="NCBI Taxonomy" id="1815582"/>
    <lineage>
        <taxon>Viruses</taxon>
        <taxon>Duplodnaviria</taxon>
        <taxon>Heunggongvirae</taxon>
        <taxon>Uroviricota</taxon>
        <taxon>Caudoviricetes</taxon>
        <taxon>Plaisancevirus</taxon>
        <taxon>Plaisancevirus PMW</taxon>
    </lineage>
</organism>
<evidence type="ECO:0000313" key="1">
    <source>
        <dbReference type="EMBL" id="ANA49173.1"/>
    </source>
</evidence>
<evidence type="ECO:0000313" key="2">
    <source>
        <dbReference type="Proteomes" id="UP000223738"/>
    </source>
</evidence>
<protein>
    <submittedName>
        <fullName evidence="1">Uncharacterized protein</fullName>
    </submittedName>
</protein>
<proteinExistence type="predicted"/>
<keyword evidence="2" id="KW-1185">Reference proteome</keyword>
<reference evidence="1 2" key="1">
    <citation type="submission" date="2016-03" db="EMBL/GenBank/DDBJ databases">
        <title>Characterization of pf16 and phiPMW: Two novel phages infecting Pseudomonas putida PpG1.</title>
        <authorList>
            <person name="Magill D.J."/>
            <person name="Krylov V.N."/>
            <person name="Allen C.C.R."/>
            <person name="McGrath J.W."/>
            <person name="Quinn J.P."/>
            <person name="Kulakov L.A."/>
        </authorList>
    </citation>
    <scope>NUCLEOTIDE SEQUENCE [LARGE SCALE GENOMIC DNA]</scope>
</reference>
<name>A0A1S5R179_9CAUD</name>
<dbReference type="Proteomes" id="UP000223738">
    <property type="component" value="Segment"/>
</dbReference>
<gene>
    <name evidence="1" type="ORF">PMW_48</name>
</gene>
<dbReference type="EMBL" id="KU862660">
    <property type="protein sequence ID" value="ANA49173.1"/>
    <property type="molecule type" value="Genomic_DNA"/>
</dbReference>
<accession>A0A1S5R179</accession>